<dbReference type="OrthoDB" id="6077919at2759"/>
<reference evidence="14" key="1">
    <citation type="submission" date="2014-05" db="EMBL/GenBank/DDBJ databases">
        <authorList>
            <person name="Chronopoulou M."/>
        </authorList>
    </citation>
    <scope>NUCLEOTIDE SEQUENCE</scope>
    <source>
        <tissue evidence="14">Whole organism</tissue>
    </source>
</reference>
<keyword evidence="8" id="KW-0238">DNA-binding</keyword>
<feature type="region of interest" description="Disordered" evidence="12">
    <location>
        <begin position="151"/>
        <end position="174"/>
    </location>
</feature>
<evidence type="ECO:0000256" key="8">
    <source>
        <dbReference type="ARBA" id="ARBA00023125"/>
    </source>
</evidence>
<protein>
    <submittedName>
        <fullName evidence="14">CG4374 CG4374PAlike [Tribolium castaneum]</fullName>
    </submittedName>
</protein>
<evidence type="ECO:0000313" key="14">
    <source>
        <dbReference type="EMBL" id="CDW48736.1"/>
    </source>
</evidence>
<keyword evidence="3" id="KW-0479">Metal-binding</keyword>
<keyword evidence="10" id="KW-0539">Nucleus</keyword>
<evidence type="ECO:0000256" key="5">
    <source>
        <dbReference type="ARBA" id="ARBA00022771"/>
    </source>
</evidence>
<dbReference type="Pfam" id="PF00096">
    <property type="entry name" value="zf-C2H2"/>
    <property type="match status" value="1"/>
</dbReference>
<evidence type="ECO:0000256" key="3">
    <source>
        <dbReference type="ARBA" id="ARBA00022723"/>
    </source>
</evidence>
<evidence type="ECO:0000259" key="13">
    <source>
        <dbReference type="PROSITE" id="PS50157"/>
    </source>
</evidence>
<dbReference type="GO" id="GO:0001227">
    <property type="term" value="F:DNA-binding transcription repressor activity, RNA polymerase II-specific"/>
    <property type="evidence" value="ECO:0007669"/>
    <property type="project" value="TreeGrafter"/>
</dbReference>
<dbReference type="PANTHER" id="PTHR24399:SF15">
    <property type="entry name" value="POZ-, AT HOOK-, AND ZINC FINGER-CONTAINING PROTEIN 1"/>
    <property type="match status" value="1"/>
</dbReference>
<evidence type="ECO:0000256" key="2">
    <source>
        <dbReference type="ARBA" id="ARBA00004123"/>
    </source>
</evidence>
<dbReference type="GO" id="GO:0008270">
    <property type="term" value="F:zinc ion binding"/>
    <property type="evidence" value="ECO:0007669"/>
    <property type="project" value="UniProtKB-KW"/>
</dbReference>
<dbReference type="GO" id="GO:0002682">
    <property type="term" value="P:regulation of immune system process"/>
    <property type="evidence" value="ECO:0007669"/>
    <property type="project" value="TreeGrafter"/>
</dbReference>
<dbReference type="PROSITE" id="PS50157">
    <property type="entry name" value="ZINC_FINGER_C2H2_2"/>
    <property type="match status" value="2"/>
</dbReference>
<evidence type="ECO:0000256" key="9">
    <source>
        <dbReference type="ARBA" id="ARBA00023163"/>
    </source>
</evidence>
<comment type="subcellular location">
    <subcellularLocation>
        <location evidence="2">Nucleus</location>
    </subcellularLocation>
</comment>
<dbReference type="PANTHER" id="PTHR24399">
    <property type="entry name" value="ZINC FINGER AND BTB DOMAIN-CONTAINING"/>
    <property type="match status" value="1"/>
</dbReference>
<dbReference type="GO" id="GO:0005654">
    <property type="term" value="C:nucleoplasm"/>
    <property type="evidence" value="ECO:0007669"/>
    <property type="project" value="TreeGrafter"/>
</dbReference>
<evidence type="ECO:0000256" key="6">
    <source>
        <dbReference type="ARBA" id="ARBA00022833"/>
    </source>
</evidence>
<keyword evidence="9" id="KW-0804">Transcription</keyword>
<feature type="compositionally biased region" description="Polar residues" evidence="12">
    <location>
        <begin position="532"/>
        <end position="551"/>
    </location>
</feature>
<keyword evidence="5 11" id="KW-0863">Zinc-finger</keyword>
<evidence type="ECO:0000256" key="7">
    <source>
        <dbReference type="ARBA" id="ARBA00023015"/>
    </source>
</evidence>
<feature type="compositionally biased region" description="Low complexity" evidence="12">
    <location>
        <begin position="261"/>
        <end position="272"/>
    </location>
</feature>
<dbReference type="SMART" id="SM00355">
    <property type="entry name" value="ZnF_C2H2"/>
    <property type="match status" value="2"/>
</dbReference>
<feature type="compositionally biased region" description="Low complexity" evidence="12">
    <location>
        <begin position="151"/>
        <end position="161"/>
    </location>
</feature>
<feature type="region of interest" description="Disordered" evidence="12">
    <location>
        <begin position="494"/>
        <end position="551"/>
    </location>
</feature>
<dbReference type="GO" id="GO:0000978">
    <property type="term" value="F:RNA polymerase II cis-regulatory region sequence-specific DNA binding"/>
    <property type="evidence" value="ECO:0007669"/>
    <property type="project" value="TreeGrafter"/>
</dbReference>
<dbReference type="FunFam" id="3.30.160.60:FF:000097">
    <property type="entry name" value="Zinc finger protein"/>
    <property type="match status" value="1"/>
</dbReference>
<keyword evidence="4" id="KW-0677">Repeat</keyword>
<dbReference type="GO" id="GO:0001817">
    <property type="term" value="P:regulation of cytokine production"/>
    <property type="evidence" value="ECO:0007669"/>
    <property type="project" value="TreeGrafter"/>
</dbReference>
<dbReference type="SUPFAM" id="SSF57667">
    <property type="entry name" value="beta-beta-alpha zinc fingers"/>
    <property type="match status" value="1"/>
</dbReference>
<dbReference type="PROSITE" id="PS00028">
    <property type="entry name" value="ZINC_FINGER_C2H2_1"/>
    <property type="match status" value="2"/>
</dbReference>
<feature type="compositionally biased region" description="Low complexity" evidence="12">
    <location>
        <begin position="295"/>
        <end position="325"/>
    </location>
</feature>
<sequence length="551" mass="60571">MNEVLNEDLVSLDFRDLMQADLFDLVMMGDNIPDPTTCKIGSRRSSQDENNSALMAALSETRSVISQITLINGEKIWMRDEINNNVASSVSSEEESIQNGYTGRLQLIHSEELFNMDSGDASEFISSVSPSLSKNTLLNVNVNSQFSFNNNHSGSSNINQSAIHHQSHQYHSRNNNSRVEIAALREEEDSHSSNHTDITEISMEEDSSVLNHPEDEEDNSLESSNHSLLRSALTGKTSFLLNQSSKSHSKILSSSSSKLQVPIHSSSSSSISSPPPSHMQLSTTNSTSPPPVTLPPKLNCSSTNTNECSETNNHLSSSLPTSPSLGHPPPPPPPPPIKLIQSDSDLKKVLLSSLEPLSPGILKNPPQKLDKASVENILLLSCTINAKENNNELPNLCLEDDKSSISSNNNNPVISLVLDNDPSSQRRRYIRRPRDESSRKETRLLHHCHICSKGFKDRYSVNVHVRTHTGEKPFACGLCGKCFRQKAHLAKHHQTHAAKGIVPSSSIGNNNSPHQISSLLKMEPSSPSSSSDIQQPNNHHHSLQQSIEDFE</sequence>
<feature type="domain" description="C2H2-type" evidence="13">
    <location>
        <begin position="446"/>
        <end position="473"/>
    </location>
</feature>
<dbReference type="Gene3D" id="3.30.160.60">
    <property type="entry name" value="Classic Zinc Finger"/>
    <property type="match status" value="2"/>
</dbReference>
<keyword evidence="6" id="KW-0862">Zinc</keyword>
<dbReference type="EMBL" id="HACA01031375">
    <property type="protein sequence ID" value="CDW48736.1"/>
    <property type="molecule type" value="Transcribed_RNA"/>
</dbReference>
<comment type="function">
    <text evidence="1">May be involved in transcriptional regulation.</text>
</comment>
<feature type="region of interest" description="Disordered" evidence="12">
    <location>
        <begin position="186"/>
        <end position="226"/>
    </location>
</feature>
<feature type="compositionally biased region" description="Pro residues" evidence="12">
    <location>
        <begin position="326"/>
        <end position="337"/>
    </location>
</feature>
<feature type="domain" description="C2H2-type" evidence="13">
    <location>
        <begin position="474"/>
        <end position="501"/>
    </location>
</feature>
<evidence type="ECO:0000256" key="10">
    <source>
        <dbReference type="ARBA" id="ARBA00023242"/>
    </source>
</evidence>
<name>A0A0K2VFN0_LEPSM</name>
<organism evidence="14">
    <name type="scientific">Lepeophtheirus salmonis</name>
    <name type="common">Salmon louse</name>
    <name type="synonym">Caligus salmonis</name>
    <dbReference type="NCBI Taxonomy" id="72036"/>
    <lineage>
        <taxon>Eukaryota</taxon>
        <taxon>Metazoa</taxon>
        <taxon>Ecdysozoa</taxon>
        <taxon>Arthropoda</taxon>
        <taxon>Crustacea</taxon>
        <taxon>Multicrustacea</taxon>
        <taxon>Hexanauplia</taxon>
        <taxon>Copepoda</taxon>
        <taxon>Siphonostomatoida</taxon>
        <taxon>Caligidae</taxon>
        <taxon>Lepeophtheirus</taxon>
    </lineage>
</organism>
<feature type="region of interest" description="Disordered" evidence="12">
    <location>
        <begin position="261"/>
        <end position="340"/>
    </location>
</feature>
<proteinExistence type="predicted"/>
<feature type="compositionally biased region" description="Polar residues" evidence="12">
    <location>
        <begin position="503"/>
        <end position="518"/>
    </location>
</feature>
<evidence type="ECO:0000256" key="12">
    <source>
        <dbReference type="SAM" id="MobiDB-lite"/>
    </source>
</evidence>
<dbReference type="InterPro" id="IPR013087">
    <property type="entry name" value="Znf_C2H2_type"/>
</dbReference>
<evidence type="ECO:0000256" key="11">
    <source>
        <dbReference type="PROSITE-ProRule" id="PRU00042"/>
    </source>
</evidence>
<accession>A0A0K2VFN0</accession>
<dbReference type="InterPro" id="IPR036236">
    <property type="entry name" value="Znf_C2H2_sf"/>
</dbReference>
<feature type="compositionally biased region" description="Basic and acidic residues" evidence="12">
    <location>
        <begin position="186"/>
        <end position="198"/>
    </location>
</feature>
<dbReference type="AlphaFoldDB" id="A0A0K2VFN0"/>
<evidence type="ECO:0000256" key="4">
    <source>
        <dbReference type="ARBA" id="ARBA00022737"/>
    </source>
</evidence>
<evidence type="ECO:0000256" key="1">
    <source>
        <dbReference type="ARBA" id="ARBA00003767"/>
    </source>
</evidence>
<keyword evidence="7" id="KW-0805">Transcription regulation</keyword>